<dbReference type="CDD" id="cd07820">
    <property type="entry name" value="SRPBCC_3"/>
    <property type="match status" value="1"/>
</dbReference>
<dbReference type="Gene3D" id="3.30.530.20">
    <property type="match status" value="1"/>
</dbReference>
<proteinExistence type="predicted"/>
<dbReference type="InterPro" id="IPR023393">
    <property type="entry name" value="START-like_dom_sf"/>
</dbReference>
<name>A0A972G1U8_9FLAO</name>
<dbReference type="EMBL" id="JAAMPU010000107">
    <property type="protein sequence ID" value="NMH28911.1"/>
    <property type="molecule type" value="Genomic_DNA"/>
</dbReference>
<organism evidence="1 2">
    <name type="scientific">Flavobacterium silvaticum</name>
    <dbReference type="NCBI Taxonomy" id="1852020"/>
    <lineage>
        <taxon>Bacteria</taxon>
        <taxon>Pseudomonadati</taxon>
        <taxon>Bacteroidota</taxon>
        <taxon>Flavobacteriia</taxon>
        <taxon>Flavobacteriales</taxon>
        <taxon>Flavobacteriaceae</taxon>
        <taxon>Flavobacterium</taxon>
    </lineage>
</organism>
<sequence length="158" mass="18526">MKLYQLRAIQIFPRPVTEIWDFMSNPKNLSRITPPDMQFTTVSGESDRTYAGQIITYTIKPLLGIPMDWVTEITHVKDNEYFVDEQRFGPYSFWHHQHFLKEVAGGTEMTDIVHYKVPLGFLGRMVHPILVRPKLEHIFDYRKKVLSGLFGEIKNETL</sequence>
<comment type="caution">
    <text evidence="1">The sequence shown here is derived from an EMBL/GenBank/DDBJ whole genome shotgun (WGS) entry which is preliminary data.</text>
</comment>
<accession>A0A972G1U8</accession>
<reference evidence="1" key="1">
    <citation type="submission" date="2020-02" db="EMBL/GenBank/DDBJ databases">
        <title>Flavobacterium sp. genome.</title>
        <authorList>
            <person name="Jung H.S."/>
            <person name="Baek J.H."/>
            <person name="Jeon C.O."/>
        </authorList>
    </citation>
    <scope>NUCLEOTIDE SEQUENCE</scope>
    <source>
        <strain evidence="1">SE-s28</strain>
    </source>
</reference>
<evidence type="ECO:0000313" key="2">
    <source>
        <dbReference type="Proteomes" id="UP000712080"/>
    </source>
</evidence>
<keyword evidence="2" id="KW-1185">Reference proteome</keyword>
<dbReference type="RefSeq" id="WP_169528017.1">
    <property type="nucleotide sequence ID" value="NZ_JAAMPU010000107.1"/>
</dbReference>
<dbReference type="Proteomes" id="UP000712080">
    <property type="component" value="Unassembled WGS sequence"/>
</dbReference>
<protein>
    <submittedName>
        <fullName evidence="1">SRPBCC family protein</fullName>
    </submittedName>
</protein>
<dbReference type="AlphaFoldDB" id="A0A972G1U8"/>
<evidence type="ECO:0000313" key="1">
    <source>
        <dbReference type="EMBL" id="NMH28911.1"/>
    </source>
</evidence>
<dbReference type="SUPFAM" id="SSF55961">
    <property type="entry name" value="Bet v1-like"/>
    <property type="match status" value="1"/>
</dbReference>
<gene>
    <name evidence="1" type="ORF">G6047_12780</name>
</gene>